<accession>A0A8H7ZPA3</accession>
<dbReference type="GO" id="GO:0000027">
    <property type="term" value="P:ribosomal large subunit assembly"/>
    <property type="evidence" value="ECO:0007669"/>
    <property type="project" value="TreeGrafter"/>
</dbReference>
<evidence type="ECO:0000259" key="2">
    <source>
        <dbReference type="PROSITE" id="PS50833"/>
    </source>
</evidence>
<comment type="caution">
    <text evidence="3">The sequence shown here is derived from an EMBL/GenBank/DDBJ whole genome shotgun (WGS) entry which is preliminary data.</text>
</comment>
<evidence type="ECO:0000256" key="1">
    <source>
        <dbReference type="SAM" id="MobiDB-lite"/>
    </source>
</evidence>
<dbReference type="EMBL" id="JAEFCI010011056">
    <property type="protein sequence ID" value="KAG5456852.1"/>
    <property type="molecule type" value="Genomic_DNA"/>
</dbReference>
<feature type="non-terminal residue" evidence="3">
    <location>
        <position position="1"/>
    </location>
</feature>
<dbReference type="PANTHER" id="PTHR12661:SF5">
    <property type="entry name" value="SUPPRESSOR OF SWI4 1 HOMOLOG"/>
    <property type="match status" value="1"/>
</dbReference>
<protein>
    <submittedName>
        <fullName evidence="3">Brix domain-containing protein</fullName>
    </submittedName>
</protein>
<evidence type="ECO:0000313" key="3">
    <source>
        <dbReference type="EMBL" id="KAG5456852.1"/>
    </source>
</evidence>
<dbReference type="GO" id="GO:0030687">
    <property type="term" value="C:preribosome, large subunit precursor"/>
    <property type="evidence" value="ECO:0007669"/>
    <property type="project" value="TreeGrafter"/>
</dbReference>
<feature type="region of interest" description="Disordered" evidence="1">
    <location>
        <begin position="225"/>
        <end position="253"/>
    </location>
</feature>
<dbReference type="Pfam" id="PF04427">
    <property type="entry name" value="Brix"/>
    <property type="match status" value="1"/>
</dbReference>
<dbReference type="InterPro" id="IPR045112">
    <property type="entry name" value="PPAN-like"/>
</dbReference>
<feature type="region of interest" description="Disordered" evidence="1">
    <location>
        <begin position="267"/>
        <end position="290"/>
    </location>
</feature>
<feature type="compositionally biased region" description="Low complexity" evidence="1">
    <location>
        <begin position="279"/>
        <end position="290"/>
    </location>
</feature>
<dbReference type="InterPro" id="IPR007109">
    <property type="entry name" value="Brix"/>
</dbReference>
<dbReference type="OrthoDB" id="10261452at2759"/>
<dbReference type="PANTHER" id="PTHR12661">
    <property type="entry name" value="PETER PAN-RELATED"/>
    <property type="match status" value="1"/>
</dbReference>
<keyword evidence="4" id="KW-1185">Reference proteome</keyword>
<gene>
    <name evidence="3" type="ORF">BJ554DRAFT_3292</name>
</gene>
<dbReference type="PROSITE" id="PS50833">
    <property type="entry name" value="BRIX"/>
    <property type="match status" value="1"/>
</dbReference>
<reference evidence="3 4" key="1">
    <citation type="journal article" name="Sci. Rep.">
        <title>Genome-scale phylogenetic analyses confirm Olpidium as the closest living zoosporic fungus to the non-flagellated, terrestrial fungi.</title>
        <authorList>
            <person name="Chang Y."/>
            <person name="Rochon D."/>
            <person name="Sekimoto S."/>
            <person name="Wang Y."/>
            <person name="Chovatia M."/>
            <person name="Sandor L."/>
            <person name="Salamov A."/>
            <person name="Grigoriev I.V."/>
            <person name="Stajich J.E."/>
            <person name="Spatafora J.W."/>
        </authorList>
    </citation>
    <scope>NUCLEOTIDE SEQUENCE [LARGE SCALE GENOMIC DNA]</scope>
    <source>
        <strain evidence="3">S191</strain>
    </source>
</reference>
<dbReference type="SUPFAM" id="SSF101447">
    <property type="entry name" value="Formin homology 2 domain (FH2 domain)"/>
    <property type="match status" value="1"/>
</dbReference>
<dbReference type="Proteomes" id="UP000673691">
    <property type="component" value="Unassembled WGS sequence"/>
</dbReference>
<name>A0A8H7ZPA3_9FUNG</name>
<dbReference type="GO" id="GO:0006364">
    <property type="term" value="P:rRNA processing"/>
    <property type="evidence" value="ECO:0007669"/>
    <property type="project" value="InterPro"/>
</dbReference>
<dbReference type="AlphaFoldDB" id="A0A8H7ZPA3"/>
<dbReference type="SMART" id="SM00879">
    <property type="entry name" value="Brix"/>
    <property type="match status" value="1"/>
</dbReference>
<proteinExistence type="predicted"/>
<dbReference type="GO" id="GO:0019843">
    <property type="term" value="F:rRNA binding"/>
    <property type="evidence" value="ECO:0007669"/>
    <property type="project" value="InterPro"/>
</dbReference>
<feature type="domain" description="Brix" evidence="2">
    <location>
        <begin position="1"/>
        <end position="225"/>
    </location>
</feature>
<sequence length="290" mass="31922">RPEVRFSADTKKARRAALKALLFSKTIPRFLSPSPAPPPAPPPPPPPPPLRSLFFHFIFFAQLVLNNFGASKEGGKVMGLMTNMLQNMFPAIDVQKVHLAEARRVVLLNYNAETGRIDFRHYGVSVRPVGISKSVKQIIAPGTMSSTANANYLPDLKGYADIADYVLREAAASESEAEDGDNTVELGQDYVGRGNRRAAQRAVKLTELGPRMELELTKIQLGLRRDDDGHEFESEPELEPGTGKVPRGRGQRDADVRLAADVAELAREAHPGRRRRRVGQVARVFGRGRG</sequence>
<evidence type="ECO:0000313" key="4">
    <source>
        <dbReference type="Proteomes" id="UP000673691"/>
    </source>
</evidence>
<organism evidence="3 4">
    <name type="scientific">Olpidium bornovanus</name>
    <dbReference type="NCBI Taxonomy" id="278681"/>
    <lineage>
        <taxon>Eukaryota</taxon>
        <taxon>Fungi</taxon>
        <taxon>Fungi incertae sedis</taxon>
        <taxon>Olpidiomycota</taxon>
        <taxon>Olpidiomycotina</taxon>
        <taxon>Olpidiomycetes</taxon>
        <taxon>Olpidiales</taxon>
        <taxon>Olpidiaceae</taxon>
        <taxon>Olpidium</taxon>
    </lineage>
</organism>